<dbReference type="InterPro" id="IPR050902">
    <property type="entry name" value="ABC_Transporter_SBP"/>
</dbReference>
<gene>
    <name evidence="2" type="ORF">ASZ90_011649</name>
</gene>
<reference evidence="2" key="1">
    <citation type="journal article" date="2015" name="Proc. Natl. Acad. Sci. U.S.A.">
        <title>Networks of energetic and metabolic interactions define dynamics in microbial communities.</title>
        <authorList>
            <person name="Embree M."/>
            <person name="Liu J.K."/>
            <person name="Al-Bassam M.M."/>
            <person name="Zengler K."/>
        </authorList>
    </citation>
    <scope>NUCLEOTIDE SEQUENCE</scope>
</reference>
<dbReference type="InterPro" id="IPR036439">
    <property type="entry name" value="Dockerin_dom_sf"/>
</dbReference>
<evidence type="ECO:0000259" key="1">
    <source>
        <dbReference type="PROSITE" id="PS50983"/>
    </source>
</evidence>
<proteinExistence type="predicted"/>
<dbReference type="Gene3D" id="1.10.1330.10">
    <property type="entry name" value="Dockerin domain"/>
    <property type="match status" value="1"/>
</dbReference>
<evidence type="ECO:0000313" key="2">
    <source>
        <dbReference type="EMBL" id="KUG18627.1"/>
    </source>
</evidence>
<sequence length="399" mass="44605">MSLIIGSAGASDYTLEIFGNANMDGTIDEKDIAYVEGIIKGANAATNLSDANYDGIIDPLDVEQVEKIISGEETKLVLLDSASKIVTIKMPVEKIIPLNRNAAEALKTIKASDRIVGVSDAAIREKSYFPEFQEIQCVGSASSPDFEKVFSLNPDLVIYYGGRADYETINETIKTANPEINVIGLDCYKPETCVEDITKLGYIVGNVEEAKEFTNWYNENMDKIQNIVKDIPEEEKPRIYESNGAASTFYRTGGFSSTPHNLIVMAGGKNIFEDMEGDATVDPEALVERDPQFIVWKITEIGGYSLEKGNITKFEEIRKGILDRPELVNVSAIKNDNVYILSKDVFFGGRYFLSIAYMAKWFHPDLFKDLDPEAIHQEYLTRFQHLDYDLVSRQLFNVG</sequence>
<dbReference type="SUPFAM" id="SSF53807">
    <property type="entry name" value="Helical backbone' metal receptor"/>
    <property type="match status" value="1"/>
</dbReference>
<dbReference type="AlphaFoldDB" id="A0A0W8FE51"/>
<dbReference type="PROSITE" id="PS50983">
    <property type="entry name" value="FE_B12_PBP"/>
    <property type="match status" value="1"/>
</dbReference>
<comment type="caution">
    <text evidence="2">The sequence shown here is derived from an EMBL/GenBank/DDBJ whole genome shotgun (WGS) entry which is preliminary data.</text>
</comment>
<feature type="domain" description="Fe/B12 periplasmic-binding" evidence="1">
    <location>
        <begin position="94"/>
        <end position="370"/>
    </location>
</feature>
<dbReference type="Pfam" id="PF01497">
    <property type="entry name" value="Peripla_BP_2"/>
    <property type="match status" value="1"/>
</dbReference>
<dbReference type="Gene3D" id="3.40.50.1980">
    <property type="entry name" value="Nitrogenase molybdenum iron protein domain"/>
    <property type="match status" value="2"/>
</dbReference>
<dbReference type="PANTHER" id="PTHR30535:SF34">
    <property type="entry name" value="MOLYBDATE-BINDING PROTEIN MOLA"/>
    <property type="match status" value="1"/>
</dbReference>
<name>A0A0W8FE51_9ZZZZ</name>
<dbReference type="GO" id="GO:0000272">
    <property type="term" value="P:polysaccharide catabolic process"/>
    <property type="evidence" value="ECO:0007669"/>
    <property type="project" value="InterPro"/>
</dbReference>
<dbReference type="SUPFAM" id="SSF63446">
    <property type="entry name" value="Type I dockerin domain"/>
    <property type="match status" value="1"/>
</dbReference>
<dbReference type="EMBL" id="LNQE01001370">
    <property type="protein sequence ID" value="KUG18627.1"/>
    <property type="molecule type" value="Genomic_DNA"/>
</dbReference>
<dbReference type="PANTHER" id="PTHR30535">
    <property type="entry name" value="VITAMIN B12-BINDING PROTEIN"/>
    <property type="match status" value="1"/>
</dbReference>
<dbReference type="InterPro" id="IPR002491">
    <property type="entry name" value="ABC_transptr_periplasmic_BD"/>
</dbReference>
<protein>
    <submittedName>
        <fullName evidence="2">Vitamin b12 abc transporter, b12-binding component btuf</fullName>
    </submittedName>
</protein>
<organism evidence="2">
    <name type="scientific">hydrocarbon metagenome</name>
    <dbReference type="NCBI Taxonomy" id="938273"/>
    <lineage>
        <taxon>unclassified sequences</taxon>
        <taxon>metagenomes</taxon>
        <taxon>ecological metagenomes</taxon>
    </lineage>
</organism>
<accession>A0A0W8FE51</accession>